<dbReference type="Proteomes" id="UP000305848">
    <property type="component" value="Unassembled WGS sequence"/>
</dbReference>
<name>A0A4U3KVT9_9BACT</name>
<proteinExistence type="predicted"/>
<dbReference type="EMBL" id="SZQL01000017">
    <property type="protein sequence ID" value="TKK65959.1"/>
    <property type="molecule type" value="Genomic_DNA"/>
</dbReference>
<sequence>MFAPDISRVGYTNTGRIYAIICPQQGVCSTNYGCMNVEVSVTGQRGWVDEDTKQLAADMTVEGKIWFSPSGLQDAAIWGLWDAFQNSGLPFPATKADSIKVSTHKPGNPDQPVFPLRSGQTTRFTSPDFAIHKDVAWAVANIDVEIGPIKTTNDALVDDFNQLIMDFFNLASGNMLLPSNVLSWNVWLDEPGLVVTKEWQEHAEKWRDSIDQEHEHGPGTIARYADGTPFDPAEELIDEKIEELAQWIYDHL</sequence>
<keyword evidence="2" id="KW-1185">Reference proteome</keyword>
<gene>
    <name evidence="1" type="ORF">FC093_18315</name>
</gene>
<evidence type="ECO:0000313" key="2">
    <source>
        <dbReference type="Proteomes" id="UP000305848"/>
    </source>
</evidence>
<dbReference type="RefSeq" id="WP_137263267.1">
    <property type="nucleotide sequence ID" value="NZ_SZQL01000017.1"/>
</dbReference>
<reference evidence="1 2" key="1">
    <citation type="submission" date="2019-05" db="EMBL/GenBank/DDBJ databases">
        <title>Panacibacter sp. strain 17mud1-8 Genome sequencing and assembly.</title>
        <authorList>
            <person name="Chhetri G."/>
        </authorList>
    </citation>
    <scope>NUCLEOTIDE SEQUENCE [LARGE SCALE GENOMIC DNA]</scope>
    <source>
        <strain evidence="1 2">17mud1-8</strain>
    </source>
</reference>
<protein>
    <submittedName>
        <fullName evidence="1">Uncharacterized protein</fullName>
    </submittedName>
</protein>
<dbReference type="AlphaFoldDB" id="A0A4U3KVT9"/>
<evidence type="ECO:0000313" key="1">
    <source>
        <dbReference type="EMBL" id="TKK65959.1"/>
    </source>
</evidence>
<dbReference type="OrthoDB" id="1184601at2"/>
<comment type="caution">
    <text evidence="1">The sequence shown here is derived from an EMBL/GenBank/DDBJ whole genome shotgun (WGS) entry which is preliminary data.</text>
</comment>
<accession>A0A4U3KVT9</accession>
<organism evidence="1 2">
    <name type="scientific">Ilyomonas limi</name>
    <dbReference type="NCBI Taxonomy" id="2575867"/>
    <lineage>
        <taxon>Bacteria</taxon>
        <taxon>Pseudomonadati</taxon>
        <taxon>Bacteroidota</taxon>
        <taxon>Chitinophagia</taxon>
        <taxon>Chitinophagales</taxon>
        <taxon>Chitinophagaceae</taxon>
        <taxon>Ilyomonas</taxon>
    </lineage>
</organism>